<dbReference type="Proteomes" id="UP000050360">
    <property type="component" value="Unassembled WGS sequence"/>
</dbReference>
<evidence type="ECO:0000313" key="1">
    <source>
        <dbReference type="EMBL" id="KPQ45014.1"/>
    </source>
</evidence>
<proteinExistence type="predicted"/>
<accession>A0A0P8CDD1</accession>
<comment type="caution">
    <text evidence="1">The sequence shown here is derived from an EMBL/GenBank/DDBJ whole genome shotgun (WGS) entry which is preliminary data.</text>
</comment>
<protein>
    <submittedName>
        <fullName evidence="1">Uncharacterized protein</fullName>
    </submittedName>
</protein>
<sequence length="88" mass="10301">MGKINRQSNNDRITLVSIGDAQIGLMSVGEVFERIYQGKKKPEEIERIELVRELSDYNFVPDGSWNEYADVLISEYEKYYNKKILSHK</sequence>
<dbReference type="EMBL" id="LKCM01000034">
    <property type="protein sequence ID" value="KPQ45014.1"/>
    <property type="molecule type" value="Genomic_DNA"/>
</dbReference>
<name>A0A0P8CDD1_9EURY</name>
<gene>
    <name evidence="1" type="ORF">MPEBLZ_00399</name>
</gene>
<organism evidence="1 2">
    <name type="scientific">Candidatus Methanoperedens nitratireducens</name>
    <dbReference type="NCBI Taxonomy" id="1392998"/>
    <lineage>
        <taxon>Archaea</taxon>
        <taxon>Methanobacteriati</taxon>
        <taxon>Methanobacteriota</taxon>
        <taxon>Stenosarchaea group</taxon>
        <taxon>Methanomicrobia</taxon>
        <taxon>Methanosarcinales</taxon>
        <taxon>ANME-2 cluster</taxon>
        <taxon>Candidatus Methanoperedentaceae</taxon>
        <taxon>Candidatus Methanoperedens</taxon>
    </lineage>
</organism>
<reference evidence="1 2" key="1">
    <citation type="submission" date="2015-09" db="EMBL/GenBank/DDBJ databases">
        <title>A metagenomics-based metabolic model of nitrate-dependent anaerobic oxidation of methane by Methanoperedens-like archaea.</title>
        <authorList>
            <person name="Arshad A."/>
            <person name="Speth D.R."/>
            <person name="De Graaf R.M."/>
            <person name="Op Den Camp H.J."/>
            <person name="Jetten M.S."/>
            <person name="Welte C.U."/>
        </authorList>
    </citation>
    <scope>NUCLEOTIDE SEQUENCE [LARGE SCALE GENOMIC DNA]</scope>
</reference>
<evidence type="ECO:0000313" key="2">
    <source>
        <dbReference type="Proteomes" id="UP000050360"/>
    </source>
</evidence>
<dbReference type="AlphaFoldDB" id="A0A0P8CDD1"/>